<name>A0AA92V4A1_9BACT</name>
<evidence type="ECO:0000256" key="1">
    <source>
        <dbReference type="SAM" id="MobiDB-lite"/>
    </source>
</evidence>
<proteinExistence type="predicted"/>
<organism evidence="2 3">
    <name type="scientific">Segatella copri</name>
    <dbReference type="NCBI Taxonomy" id="165179"/>
    <lineage>
        <taxon>Bacteria</taxon>
        <taxon>Pseudomonadati</taxon>
        <taxon>Bacteroidota</taxon>
        <taxon>Bacteroidia</taxon>
        <taxon>Bacteroidales</taxon>
        <taxon>Prevotellaceae</taxon>
        <taxon>Segatella</taxon>
    </lineage>
</organism>
<evidence type="ECO:0000313" key="3">
    <source>
        <dbReference type="Proteomes" id="UP000284990"/>
    </source>
</evidence>
<accession>A0AA92V4A1</accession>
<sequence>MKAFNIKLATFSFAALLLASCSDSNNDNGTEGSSIMNPKIVGSTVVSTTDAQTLATQVTNYKKKAASTTKATRTIDASNTDIFEGVIDMPAEPAVPAEAIDLVSAPQWTALSGNVFKISSGNIALTNQFQMSNTATIYVESGATLTYNYWDGGYKIIVLKGGKLVDSYGNATKLCDIDNYGTIEFSHDRIDINHTFRTSKNLNVAGKYLAISGKAYFGGNVTTKALYPGGSTTNIKGDLQLGENEGLKLDAVNEVPTKMNVDGKITAKRLELTNGSILYSGCGAVINEEVYITDNTALHAKYLKCSKFTQNSGAKLILSDKSYINCSGEFASYNNDTSYSILEGDDAKAVIKADKFFFNNGAPQNDDAGEEYFLVKMFSTPGKNNPQIVADGTFYVNGQKANVRFTDANMFVTNGVTKNEVVINPTTDCGNPGWTNPNPKPSPEPEPEPNPTPTPKPEPTPNPKPGLDLITTVEPEHTHEISATGIMPLNGYLYMSYHTNQNQKDNADYSHGGCIEVMSPVKDDQAELKQYIYDSARDLDFNHILATKLNSDEYKIFLPGSSNKKGAMLAYMDIRKDHMLADESMEITSKEGDEVTIKQPLNYIQLKPATGDYKGYDENCVVYNDNTNHLIVATTEGYTVYDATTMNEVETYSKPGKAKHLAIGNGKIVGLYLNERNKDTKIGIPATIEIINEKTEDFNDTKTFDTNVKIEPNDGKNVIAVKDNKIYACLSSAGLYVYDMNGNEQWHYQMPSPKNKEGKWKALCNGCFVDNNYVYLAYGSYGIVVIDKNTHKVIAHRAVEKSANYITVHDGYIYVAYGRSRMQVFKLNLGK</sequence>
<dbReference type="InterPro" id="IPR015943">
    <property type="entry name" value="WD40/YVTN_repeat-like_dom_sf"/>
</dbReference>
<dbReference type="RefSeq" id="WP_118189880.1">
    <property type="nucleotide sequence ID" value="NZ_QSFW01000002.1"/>
</dbReference>
<evidence type="ECO:0000313" key="2">
    <source>
        <dbReference type="EMBL" id="RHA89130.1"/>
    </source>
</evidence>
<dbReference type="PROSITE" id="PS51257">
    <property type="entry name" value="PROKAR_LIPOPROTEIN"/>
    <property type="match status" value="1"/>
</dbReference>
<gene>
    <name evidence="2" type="ORF">DW916_01020</name>
</gene>
<dbReference type="Gene3D" id="2.130.10.10">
    <property type="entry name" value="YVTN repeat-like/Quinoprotein amine dehydrogenase"/>
    <property type="match status" value="1"/>
</dbReference>
<reference evidence="2 3" key="1">
    <citation type="submission" date="2018-08" db="EMBL/GenBank/DDBJ databases">
        <title>A genome reference for cultivated species of the human gut microbiota.</title>
        <authorList>
            <person name="Zou Y."/>
            <person name="Xue W."/>
            <person name="Luo G."/>
        </authorList>
    </citation>
    <scope>NUCLEOTIDE SEQUENCE [LARGE SCALE GENOMIC DNA]</scope>
    <source>
        <strain evidence="2 3">AM42-23AC</strain>
    </source>
</reference>
<protein>
    <submittedName>
        <fullName evidence="2">Uncharacterized protein</fullName>
    </submittedName>
</protein>
<dbReference type="Proteomes" id="UP000284990">
    <property type="component" value="Unassembled WGS sequence"/>
</dbReference>
<feature type="region of interest" description="Disordered" evidence="1">
    <location>
        <begin position="422"/>
        <end position="469"/>
    </location>
</feature>
<dbReference type="AlphaFoldDB" id="A0AA92V4A1"/>
<dbReference type="SUPFAM" id="SSF63825">
    <property type="entry name" value="YWTD domain"/>
    <property type="match status" value="1"/>
</dbReference>
<feature type="compositionally biased region" description="Pro residues" evidence="1">
    <location>
        <begin position="438"/>
        <end position="464"/>
    </location>
</feature>
<comment type="caution">
    <text evidence="2">The sequence shown here is derived from an EMBL/GenBank/DDBJ whole genome shotgun (WGS) entry which is preliminary data.</text>
</comment>
<dbReference type="EMBL" id="QSFW01000002">
    <property type="protein sequence ID" value="RHA89130.1"/>
    <property type="molecule type" value="Genomic_DNA"/>
</dbReference>